<keyword evidence="2" id="KW-1133">Transmembrane helix</keyword>
<name>A0A8J3LNZ0_9ACTN</name>
<keyword evidence="4" id="KW-1185">Reference proteome</keyword>
<organism evidence="3 4">
    <name type="scientific">Catellatospora methionotrophica</name>
    <dbReference type="NCBI Taxonomy" id="121620"/>
    <lineage>
        <taxon>Bacteria</taxon>
        <taxon>Bacillati</taxon>
        <taxon>Actinomycetota</taxon>
        <taxon>Actinomycetes</taxon>
        <taxon>Micromonosporales</taxon>
        <taxon>Micromonosporaceae</taxon>
        <taxon>Catellatospora</taxon>
    </lineage>
</organism>
<dbReference type="InterPro" id="IPR015943">
    <property type="entry name" value="WD40/YVTN_repeat-like_dom_sf"/>
</dbReference>
<protein>
    <submittedName>
        <fullName evidence="3">Uncharacterized protein</fullName>
    </submittedName>
</protein>
<dbReference type="Gene3D" id="2.130.10.10">
    <property type="entry name" value="YVTN repeat-like/Quinoprotein amine dehydrogenase"/>
    <property type="match status" value="1"/>
</dbReference>
<evidence type="ECO:0000256" key="1">
    <source>
        <dbReference type="SAM" id="MobiDB-lite"/>
    </source>
</evidence>
<dbReference type="RefSeq" id="WP_166384320.1">
    <property type="nucleotide sequence ID" value="NZ_BAAATT010000025.1"/>
</dbReference>
<evidence type="ECO:0000313" key="3">
    <source>
        <dbReference type="EMBL" id="GIG18771.1"/>
    </source>
</evidence>
<dbReference type="Proteomes" id="UP000660339">
    <property type="component" value="Unassembled WGS sequence"/>
</dbReference>
<proteinExistence type="predicted"/>
<comment type="caution">
    <text evidence="3">The sequence shown here is derived from an EMBL/GenBank/DDBJ whole genome shotgun (WGS) entry which is preliminary data.</text>
</comment>
<dbReference type="SUPFAM" id="SSF110296">
    <property type="entry name" value="Oligoxyloglucan reducing end-specific cellobiohydrolase"/>
    <property type="match status" value="1"/>
</dbReference>
<feature type="transmembrane region" description="Helical" evidence="2">
    <location>
        <begin position="39"/>
        <end position="61"/>
    </location>
</feature>
<gene>
    <name evidence="3" type="ORF">Cme02nite_71030</name>
</gene>
<dbReference type="EMBL" id="BONJ01000044">
    <property type="protein sequence ID" value="GIG18771.1"/>
    <property type="molecule type" value="Genomic_DNA"/>
</dbReference>
<reference evidence="3" key="1">
    <citation type="submission" date="2021-01" db="EMBL/GenBank/DDBJ databases">
        <title>Whole genome shotgun sequence of Catellatospora methionotrophica NBRC 14553.</title>
        <authorList>
            <person name="Komaki H."/>
            <person name="Tamura T."/>
        </authorList>
    </citation>
    <scope>NUCLEOTIDE SEQUENCE</scope>
    <source>
        <strain evidence="3">NBRC 14553</strain>
    </source>
</reference>
<sequence length="400" mass="42562">MHDVERLLRDELRRRSQLPPPSAAAVVTAVHGLRRRRRITGVAAVCAVAVLATVAGTVASLRPTAGSAPPAFPSPPPVGAVSLLAEPEVHFADADHGFALAQACPTDVCQLYLAQTVDGGATWQPRPVPGATFPAGQGGSPATLRVLGATTVALDTFESPTRRFTADGGRTWTEQPVQPRGTVPEIPEGGLAEVRSEPGKPIGIVVLLPDGTSSTLATPPVTRPLTSMWSNVLRADDGSDWVYGGDDNRTWLWVSRDRGRTWREVPLPGDAALPGNGQGPEIAHGRIVYVVESYPKRRVWRSVDDGAHWADLGRDLPPDPGGDIGLGAVVAFDGTLFVFGPPLPVTVYRAMPSEDRLGRVGDVPPWQRVGARYLQGSGPKGTEQPFRLSADGLTWTELRL</sequence>
<evidence type="ECO:0000256" key="2">
    <source>
        <dbReference type="SAM" id="Phobius"/>
    </source>
</evidence>
<accession>A0A8J3LNZ0</accession>
<keyword evidence="2" id="KW-0472">Membrane</keyword>
<feature type="region of interest" description="Disordered" evidence="1">
    <location>
        <begin position="164"/>
        <end position="186"/>
    </location>
</feature>
<evidence type="ECO:0000313" key="4">
    <source>
        <dbReference type="Proteomes" id="UP000660339"/>
    </source>
</evidence>
<dbReference type="AlphaFoldDB" id="A0A8J3LNZ0"/>
<dbReference type="CDD" id="cd15482">
    <property type="entry name" value="Sialidase_non-viral"/>
    <property type="match status" value="1"/>
</dbReference>
<keyword evidence="2" id="KW-0812">Transmembrane</keyword>